<dbReference type="PANTHER" id="PTHR35850:SF1">
    <property type="entry name" value="TYPE VI SECRETION SYSTEM SHEATH PROTEIN TSSB1"/>
    <property type="match status" value="1"/>
</dbReference>
<feature type="region of interest" description="Disordered" evidence="1">
    <location>
        <begin position="146"/>
        <end position="183"/>
    </location>
</feature>
<proteinExistence type="predicted"/>
<evidence type="ECO:0000256" key="1">
    <source>
        <dbReference type="SAM" id="MobiDB-lite"/>
    </source>
</evidence>
<sequence length="183" mass="20602">MNTQRKLDKVRPPRVQITYDVELGGAVEKKELPLVIGVIGQFAEQSIPMRERRFMQVDKDNFNAVMEGLSPSLELQVESALPGQNGFMNVDLQFKSMADFTPENLAKQIEPLRHLLEVRSKLSDLKGRALSNEKLRDRLAEILAEHADKLPQANEEAETAAIENRADDVTPENNNIPEDNNAQ</sequence>
<feature type="compositionally biased region" description="Polar residues" evidence="1">
    <location>
        <begin position="171"/>
        <end position="183"/>
    </location>
</feature>
<dbReference type="AlphaFoldDB" id="A0A329VI26"/>
<dbReference type="PANTHER" id="PTHR35850">
    <property type="entry name" value="CYTOPLASMIC PROTEIN-RELATED"/>
    <property type="match status" value="1"/>
</dbReference>
<dbReference type="NCBIfam" id="TIGR03358">
    <property type="entry name" value="VI_chp_5"/>
    <property type="match status" value="1"/>
</dbReference>
<comment type="caution">
    <text evidence="2">The sequence shown here is derived from an EMBL/GenBank/DDBJ whole genome shotgun (WGS) entry which is preliminary data.</text>
</comment>
<dbReference type="Proteomes" id="UP000250870">
    <property type="component" value="Unassembled WGS sequence"/>
</dbReference>
<dbReference type="EMBL" id="NSCI01000006">
    <property type="protein sequence ID" value="RAW91866.1"/>
    <property type="molecule type" value="Genomic_DNA"/>
</dbReference>
<organism evidence="2 3">
    <name type="scientific">Photorhabdus laumondii subsp. clarkei</name>
    <dbReference type="NCBI Taxonomy" id="2029685"/>
    <lineage>
        <taxon>Bacteria</taxon>
        <taxon>Pseudomonadati</taxon>
        <taxon>Pseudomonadota</taxon>
        <taxon>Gammaproteobacteria</taxon>
        <taxon>Enterobacterales</taxon>
        <taxon>Morganellaceae</taxon>
        <taxon>Photorhabdus</taxon>
    </lineage>
</organism>
<gene>
    <name evidence="2" type="ORF">CKY01_06720</name>
</gene>
<dbReference type="PIRSF" id="PIRSF028301">
    <property type="entry name" value="UCP028301"/>
    <property type="match status" value="1"/>
</dbReference>
<reference evidence="2 3" key="1">
    <citation type="journal article" date="2018" name="Int. J. Syst. Evol. Microbiol.">
        <title>Whole-genome-based revisit of Photorhabdus phylogeny: proposal for the elevation of most Photorhabdus subspecies to the species level and description of one novel species Photorhabdus bodei sp. nov., and one novel subspecies Photorhabdus laumondii subsp. clarkei subsp. nov.</title>
        <authorList>
            <person name="Machado R.A.R."/>
            <person name="Wuthrich D."/>
            <person name="Kuhnert P."/>
            <person name="Arce C.C.M."/>
            <person name="Thonen L."/>
            <person name="Ruiz C."/>
            <person name="Zhang X."/>
            <person name="Robert C.A.M."/>
            <person name="Karimi J."/>
            <person name="Kamali S."/>
            <person name="Ma J."/>
            <person name="Bruggmann R."/>
            <person name="Erb M."/>
        </authorList>
    </citation>
    <scope>NUCLEOTIDE SEQUENCE [LARGE SCALE GENOMIC DNA]</scope>
    <source>
        <strain evidence="2 3">BOJ-47</strain>
    </source>
</reference>
<dbReference type="Pfam" id="PF05591">
    <property type="entry name" value="T6SS_VipA"/>
    <property type="match status" value="1"/>
</dbReference>
<protein>
    <submittedName>
        <fullName evidence="2">Type VI secretion system contractile sheath small subunit</fullName>
    </submittedName>
</protein>
<dbReference type="InterPro" id="IPR008312">
    <property type="entry name" value="T6SS_TssB1"/>
</dbReference>
<dbReference type="RefSeq" id="WP_113025143.1">
    <property type="nucleotide sequence ID" value="NZ_CAWNWQ010000006.1"/>
</dbReference>
<evidence type="ECO:0000313" key="3">
    <source>
        <dbReference type="Proteomes" id="UP000250870"/>
    </source>
</evidence>
<accession>A0A329VI26</accession>
<name>A0A329VI26_9GAMM</name>
<evidence type="ECO:0000313" key="2">
    <source>
        <dbReference type="EMBL" id="RAW91866.1"/>
    </source>
</evidence>